<organism evidence="1 2">
    <name type="scientific">Massilia yuzhufengensis</name>
    <dbReference type="NCBI Taxonomy" id="1164594"/>
    <lineage>
        <taxon>Bacteria</taxon>
        <taxon>Pseudomonadati</taxon>
        <taxon>Pseudomonadota</taxon>
        <taxon>Betaproteobacteria</taxon>
        <taxon>Burkholderiales</taxon>
        <taxon>Oxalobacteraceae</taxon>
        <taxon>Telluria group</taxon>
        <taxon>Massilia</taxon>
    </lineage>
</organism>
<name>A0A1I1VML7_9BURK</name>
<dbReference type="EMBL" id="FOLD01000040">
    <property type="protein sequence ID" value="SFD84322.1"/>
    <property type="molecule type" value="Genomic_DNA"/>
</dbReference>
<reference evidence="2" key="1">
    <citation type="submission" date="2016-10" db="EMBL/GenBank/DDBJ databases">
        <authorList>
            <person name="Varghese N."/>
            <person name="Submissions S."/>
        </authorList>
    </citation>
    <scope>NUCLEOTIDE SEQUENCE [LARGE SCALE GENOMIC DNA]</scope>
    <source>
        <strain evidence="2">CGMCC 1.12041</strain>
    </source>
</reference>
<proteinExistence type="predicted"/>
<sequence>MIKTETMSDVMLRALRNLIANDSYAATFQSTQQYRNALLGHFMDLVDTPGPEGTDLPSQRQAIPMFLRPQVRMCPLDGDQQTSVQVTALAKRGDA</sequence>
<dbReference type="Proteomes" id="UP000198639">
    <property type="component" value="Unassembled WGS sequence"/>
</dbReference>
<dbReference type="RefSeq" id="WP_091876902.1">
    <property type="nucleotide sequence ID" value="NZ_FOLD01000040.1"/>
</dbReference>
<evidence type="ECO:0000313" key="2">
    <source>
        <dbReference type="Proteomes" id="UP000198639"/>
    </source>
</evidence>
<dbReference type="AlphaFoldDB" id="A0A1I1VML7"/>
<accession>A0A1I1VML7</accession>
<keyword evidence="2" id="KW-1185">Reference proteome</keyword>
<gene>
    <name evidence="1" type="ORF">SAMN05216204_14053</name>
</gene>
<evidence type="ECO:0000313" key="1">
    <source>
        <dbReference type="EMBL" id="SFD84322.1"/>
    </source>
</evidence>
<dbReference type="STRING" id="1164594.SAMN05216204_14053"/>
<protein>
    <submittedName>
        <fullName evidence="1">Uncharacterized protein</fullName>
    </submittedName>
</protein>
<dbReference type="OrthoDB" id="9115426at2"/>